<dbReference type="Ensembl" id="ENSMMMT00000026264.1">
    <property type="protein sequence ID" value="ENSMMMP00000023180.1"/>
    <property type="gene ID" value="ENSMMMG00000020312.1"/>
</dbReference>
<reference evidence="1" key="2">
    <citation type="submission" date="2025-09" db="UniProtKB">
        <authorList>
            <consortium name="Ensembl"/>
        </authorList>
    </citation>
    <scope>IDENTIFICATION</scope>
</reference>
<reference evidence="1" key="1">
    <citation type="submission" date="2025-08" db="UniProtKB">
        <authorList>
            <consortium name="Ensembl"/>
        </authorList>
    </citation>
    <scope>IDENTIFICATION</scope>
</reference>
<organism evidence="1 2">
    <name type="scientific">Marmota marmota marmota</name>
    <name type="common">Alpine marmot</name>
    <dbReference type="NCBI Taxonomy" id="9994"/>
    <lineage>
        <taxon>Eukaryota</taxon>
        <taxon>Metazoa</taxon>
        <taxon>Chordata</taxon>
        <taxon>Craniata</taxon>
        <taxon>Vertebrata</taxon>
        <taxon>Euteleostomi</taxon>
        <taxon>Mammalia</taxon>
        <taxon>Eutheria</taxon>
        <taxon>Euarchontoglires</taxon>
        <taxon>Glires</taxon>
        <taxon>Rodentia</taxon>
        <taxon>Sciuromorpha</taxon>
        <taxon>Sciuridae</taxon>
        <taxon>Xerinae</taxon>
        <taxon>Marmotini</taxon>
        <taxon>Marmota</taxon>
    </lineage>
</organism>
<keyword evidence="2" id="KW-1185">Reference proteome</keyword>
<protein>
    <submittedName>
        <fullName evidence="1">Uncharacterized protein</fullName>
    </submittedName>
</protein>
<evidence type="ECO:0000313" key="2">
    <source>
        <dbReference type="Proteomes" id="UP000694407"/>
    </source>
</evidence>
<dbReference type="AlphaFoldDB" id="A0A8C6A2Z8"/>
<name>A0A8C6A2Z8_MARMA</name>
<dbReference type="Proteomes" id="UP000694407">
    <property type="component" value="Unplaced"/>
</dbReference>
<accession>A0A8C6A2Z8</accession>
<proteinExistence type="predicted"/>
<evidence type="ECO:0000313" key="1">
    <source>
        <dbReference type="Ensembl" id="ENSMMMP00000023180.1"/>
    </source>
</evidence>
<sequence>MAAGQAQAPISEQAWLEAAQTSIQESLCPTGKGPNVQFTQSVIDCVKTVWLSQGKNQGFTLPLSYRYESGGWQEE</sequence>